<dbReference type="AlphaFoldDB" id="A0A9N9MUN1"/>
<dbReference type="PROSITE" id="PS51155">
    <property type="entry name" value="CHIT_BIND_RR_2"/>
    <property type="match status" value="2"/>
</dbReference>
<dbReference type="Pfam" id="PF00379">
    <property type="entry name" value="Chitin_bind_4"/>
    <property type="match status" value="2"/>
</dbReference>
<dbReference type="Proteomes" id="UP001152799">
    <property type="component" value="Chromosome 6"/>
</dbReference>
<organism evidence="4 5">
    <name type="scientific">Ceutorhynchus assimilis</name>
    <name type="common">cabbage seed weevil</name>
    <dbReference type="NCBI Taxonomy" id="467358"/>
    <lineage>
        <taxon>Eukaryota</taxon>
        <taxon>Metazoa</taxon>
        <taxon>Ecdysozoa</taxon>
        <taxon>Arthropoda</taxon>
        <taxon>Hexapoda</taxon>
        <taxon>Insecta</taxon>
        <taxon>Pterygota</taxon>
        <taxon>Neoptera</taxon>
        <taxon>Endopterygota</taxon>
        <taxon>Coleoptera</taxon>
        <taxon>Polyphaga</taxon>
        <taxon>Cucujiformia</taxon>
        <taxon>Curculionidae</taxon>
        <taxon>Ceutorhynchinae</taxon>
        <taxon>Ceutorhynchus</taxon>
    </lineage>
</organism>
<dbReference type="EMBL" id="OU892282">
    <property type="protein sequence ID" value="CAG9770841.1"/>
    <property type="molecule type" value="Genomic_DNA"/>
</dbReference>
<proteinExistence type="predicted"/>
<protein>
    <submittedName>
        <fullName evidence="4">Uncharacterized protein</fullName>
    </submittedName>
</protein>
<evidence type="ECO:0000313" key="5">
    <source>
        <dbReference type="Proteomes" id="UP001152799"/>
    </source>
</evidence>
<evidence type="ECO:0000256" key="3">
    <source>
        <dbReference type="SAM" id="SignalP"/>
    </source>
</evidence>
<dbReference type="GO" id="GO:0008010">
    <property type="term" value="F:structural constituent of chitin-based larval cuticle"/>
    <property type="evidence" value="ECO:0007669"/>
    <property type="project" value="TreeGrafter"/>
</dbReference>
<feature type="region of interest" description="Disordered" evidence="2">
    <location>
        <begin position="236"/>
        <end position="287"/>
    </location>
</feature>
<feature type="compositionally biased region" description="Basic residues" evidence="2">
    <location>
        <begin position="241"/>
        <end position="251"/>
    </location>
</feature>
<dbReference type="InterPro" id="IPR000618">
    <property type="entry name" value="Insect_cuticle"/>
</dbReference>
<keyword evidence="3" id="KW-0732">Signal</keyword>
<evidence type="ECO:0000256" key="1">
    <source>
        <dbReference type="PROSITE-ProRule" id="PRU00497"/>
    </source>
</evidence>
<feature type="signal peptide" evidence="3">
    <location>
        <begin position="1"/>
        <end position="16"/>
    </location>
</feature>
<evidence type="ECO:0000313" key="4">
    <source>
        <dbReference type="EMBL" id="CAG9770841.1"/>
    </source>
</evidence>
<name>A0A9N9MUN1_9CUCU</name>
<feature type="compositionally biased region" description="Polar residues" evidence="2">
    <location>
        <begin position="257"/>
        <end position="273"/>
    </location>
</feature>
<evidence type="ECO:0000256" key="2">
    <source>
        <dbReference type="SAM" id="MobiDB-lite"/>
    </source>
</evidence>
<sequence length="444" mass="50257">MNILIFLAAFGVCVLARPERETAPKNYIPNEYEKQQNMAARYKYSSNIDDHISDLTHQHEEEREGLAVKGMYSYSDGFYKRNVQYVADENGYRVIGESAVPLDGPHIDLSGTASVQSAAHGSRLAYKQNNALQDNIEYIRLFEHRSLEPQQVATPKDDLQGDPAELRELFKEFLLQYKKNSEGQKTEEKPSTTTTTQVPVLPVLNLEQESEPSTTTTTQASMPIFPVVNLKQESVNVQPTQKRRLTLKRKTAKPDTNRNNLASSKPVSTSLSHITEPAPRIERQKQTTTSTLIVVEEERREILHHNTAPQIVFKPAPVISQEIDEVESRKQAEDAKYQFASAVDDGISGNLLQREEVRDGLAVRGKYSFSDGYFKRTVHYEADDRGYRVIKEEVDTLDGPHTNPNGRAKVSSYLDGNSANYEITKDDIRKKDEKLTFSTVFDKN</sequence>
<accession>A0A9N9MUN1</accession>
<dbReference type="OrthoDB" id="8195082at2759"/>
<dbReference type="PANTHER" id="PTHR10380">
    <property type="entry name" value="CUTICLE PROTEIN"/>
    <property type="match status" value="1"/>
</dbReference>
<dbReference type="GO" id="GO:0062129">
    <property type="term" value="C:chitin-based extracellular matrix"/>
    <property type="evidence" value="ECO:0007669"/>
    <property type="project" value="TreeGrafter"/>
</dbReference>
<keyword evidence="5" id="KW-1185">Reference proteome</keyword>
<reference evidence="4" key="1">
    <citation type="submission" date="2022-01" db="EMBL/GenBank/DDBJ databases">
        <authorList>
            <person name="King R."/>
        </authorList>
    </citation>
    <scope>NUCLEOTIDE SEQUENCE</scope>
</reference>
<gene>
    <name evidence="4" type="ORF">CEUTPL_LOCUS11285</name>
</gene>
<dbReference type="PANTHER" id="PTHR10380:SF232">
    <property type="entry name" value="PUPAL CUTICLE PROTEIN EDG-84A-LIKE PROTEIN"/>
    <property type="match status" value="1"/>
</dbReference>
<keyword evidence="1" id="KW-0193">Cuticle</keyword>
<dbReference type="InterPro" id="IPR050468">
    <property type="entry name" value="Cuticle_Struct_Prot"/>
</dbReference>
<feature type="chain" id="PRO_5040124590" evidence="3">
    <location>
        <begin position="17"/>
        <end position="444"/>
    </location>
</feature>